<evidence type="ECO:0000256" key="1">
    <source>
        <dbReference type="SAM" id="MobiDB-lite"/>
    </source>
</evidence>
<dbReference type="EMBL" id="DS113373">
    <property type="protein sequence ID" value="EAY08682.1"/>
    <property type="molecule type" value="Genomic_DNA"/>
</dbReference>
<feature type="region of interest" description="Disordered" evidence="1">
    <location>
        <begin position="188"/>
        <end position="214"/>
    </location>
</feature>
<dbReference type="VEuPathDB" id="TrichDB:TVAG_079400"/>
<protein>
    <submittedName>
        <fullName evidence="2">Uncharacterized protein</fullName>
    </submittedName>
</protein>
<dbReference type="VEuPathDB" id="TrichDB:TVAGG3_1030240"/>
<dbReference type="SMR" id="A2EF72"/>
<dbReference type="RefSeq" id="XP_001320905.1">
    <property type="nucleotide sequence ID" value="XM_001320870.1"/>
</dbReference>
<organism evidence="2 3">
    <name type="scientific">Trichomonas vaginalis (strain ATCC PRA-98 / G3)</name>
    <dbReference type="NCBI Taxonomy" id="412133"/>
    <lineage>
        <taxon>Eukaryota</taxon>
        <taxon>Metamonada</taxon>
        <taxon>Parabasalia</taxon>
        <taxon>Trichomonadida</taxon>
        <taxon>Trichomonadidae</taxon>
        <taxon>Trichomonas</taxon>
    </lineage>
</organism>
<dbReference type="InParanoid" id="A2EF72"/>
<gene>
    <name evidence="2" type="ORF">TVAG_079400</name>
</gene>
<feature type="compositionally biased region" description="Low complexity" evidence="1">
    <location>
        <begin position="188"/>
        <end position="206"/>
    </location>
</feature>
<evidence type="ECO:0000313" key="2">
    <source>
        <dbReference type="EMBL" id="EAY08682.1"/>
    </source>
</evidence>
<keyword evidence="3" id="KW-1185">Reference proteome</keyword>
<dbReference type="Proteomes" id="UP000001542">
    <property type="component" value="Unassembled WGS sequence"/>
</dbReference>
<dbReference type="AlphaFoldDB" id="A2EF72"/>
<reference evidence="2" key="1">
    <citation type="submission" date="2006-10" db="EMBL/GenBank/DDBJ databases">
        <authorList>
            <person name="Amadeo P."/>
            <person name="Zhao Q."/>
            <person name="Wortman J."/>
            <person name="Fraser-Liggett C."/>
            <person name="Carlton J."/>
        </authorList>
    </citation>
    <scope>NUCLEOTIDE SEQUENCE</scope>
    <source>
        <strain evidence="2">G3</strain>
    </source>
</reference>
<evidence type="ECO:0000313" key="3">
    <source>
        <dbReference type="Proteomes" id="UP000001542"/>
    </source>
</evidence>
<reference evidence="2" key="2">
    <citation type="journal article" date="2007" name="Science">
        <title>Draft genome sequence of the sexually transmitted pathogen Trichomonas vaginalis.</title>
        <authorList>
            <person name="Carlton J.M."/>
            <person name="Hirt R.P."/>
            <person name="Silva J.C."/>
            <person name="Delcher A.L."/>
            <person name="Schatz M."/>
            <person name="Zhao Q."/>
            <person name="Wortman J.R."/>
            <person name="Bidwell S.L."/>
            <person name="Alsmark U.C.M."/>
            <person name="Besteiro S."/>
            <person name="Sicheritz-Ponten T."/>
            <person name="Noel C.J."/>
            <person name="Dacks J.B."/>
            <person name="Foster P.G."/>
            <person name="Simillion C."/>
            <person name="Van de Peer Y."/>
            <person name="Miranda-Saavedra D."/>
            <person name="Barton G.J."/>
            <person name="Westrop G.D."/>
            <person name="Mueller S."/>
            <person name="Dessi D."/>
            <person name="Fiori P.L."/>
            <person name="Ren Q."/>
            <person name="Paulsen I."/>
            <person name="Zhang H."/>
            <person name="Bastida-Corcuera F.D."/>
            <person name="Simoes-Barbosa A."/>
            <person name="Brown M.T."/>
            <person name="Hayes R.D."/>
            <person name="Mukherjee M."/>
            <person name="Okumura C.Y."/>
            <person name="Schneider R."/>
            <person name="Smith A.J."/>
            <person name="Vanacova S."/>
            <person name="Villalvazo M."/>
            <person name="Haas B.J."/>
            <person name="Pertea M."/>
            <person name="Feldblyum T.V."/>
            <person name="Utterback T.R."/>
            <person name="Shu C.L."/>
            <person name="Osoegawa K."/>
            <person name="de Jong P.J."/>
            <person name="Hrdy I."/>
            <person name="Horvathova L."/>
            <person name="Zubacova Z."/>
            <person name="Dolezal P."/>
            <person name="Malik S.B."/>
            <person name="Logsdon J.M. Jr."/>
            <person name="Henze K."/>
            <person name="Gupta A."/>
            <person name="Wang C.C."/>
            <person name="Dunne R.L."/>
            <person name="Upcroft J.A."/>
            <person name="Upcroft P."/>
            <person name="White O."/>
            <person name="Salzberg S.L."/>
            <person name="Tang P."/>
            <person name="Chiu C.-H."/>
            <person name="Lee Y.-S."/>
            <person name="Embley T.M."/>
            <person name="Coombs G.H."/>
            <person name="Mottram J.C."/>
            <person name="Tachezy J."/>
            <person name="Fraser-Liggett C.M."/>
            <person name="Johnson P.J."/>
        </authorList>
    </citation>
    <scope>NUCLEOTIDE SEQUENCE [LARGE SCALE GENOMIC DNA]</scope>
    <source>
        <strain evidence="2">G3</strain>
    </source>
</reference>
<name>A2EF72_TRIV3</name>
<accession>A2EF72</accession>
<sequence>MSDSLDRFIYLLTNRLCEKEKEKQVKAYKEIINKLISSVKSNSSIQEIHEEFNRYIKKLLKISMVSNEQEIYSDVIDCFNNYANNLKNDPNSSLEVKIAGLNPSERLVLLRKWKEQKINSEKSKRLRLEEDVFIQQLNREIERYKSLITSAKSQNQDKQVSQIEKRIQKVSADLIFLIDHLNWKIMNSSNSKSTTPSPQKSKPSTPLVIETPRNSTNAKLELSIKK</sequence>
<dbReference type="KEGG" id="tva:4766587"/>
<proteinExistence type="predicted"/>